<gene>
    <name evidence="2" type="ORF">THAR02_00508</name>
</gene>
<comment type="caution">
    <text evidence="2">The sequence shown here is derived from an EMBL/GenBank/DDBJ whole genome shotgun (WGS) entry which is preliminary data.</text>
</comment>
<feature type="compositionally biased region" description="Polar residues" evidence="1">
    <location>
        <begin position="60"/>
        <end position="69"/>
    </location>
</feature>
<proteinExistence type="predicted"/>
<evidence type="ECO:0000256" key="1">
    <source>
        <dbReference type="SAM" id="MobiDB-lite"/>
    </source>
</evidence>
<evidence type="ECO:0000313" key="3">
    <source>
        <dbReference type="Proteomes" id="UP000034112"/>
    </source>
</evidence>
<dbReference type="EMBL" id="JOKZ01000007">
    <property type="protein sequence ID" value="KKP07446.1"/>
    <property type="molecule type" value="Genomic_DNA"/>
</dbReference>
<sequence length="310" mass="34273">MAATATQTEVLFFNRKPSRTSTGTSSLPPAYDSGSYELRPLSTTSSRSSNSPPQYDTLDTHGSSSSSQPAFHCTKAFQIETRGQPLIALPIPPRPVPIPVYNVDLSSDVVTDLAYESLRPLRNSGNCSLVRAGDSEENPICRTTYRWGPGRPPRMELVGDMALDEEFEVVSKGLTTRSQVFRTHLGTFQWRYAGREERKAAGANNLMVLDRIIMVALEGGSQEERRTPVAKFLRNEMVRTHGTKATTAGNGGRLMMNLTEWERTKGEAEQLEVLVIASCLLMLKKEVDRRRMQQAIATTSPCYFAAAAVH</sequence>
<feature type="compositionally biased region" description="Low complexity" evidence="1">
    <location>
        <begin position="38"/>
        <end position="52"/>
    </location>
</feature>
<dbReference type="OMA" id="SAFEWRY"/>
<dbReference type="AlphaFoldDB" id="A0A0F9XRX7"/>
<name>A0A0F9XRX7_TRIHA</name>
<dbReference type="OrthoDB" id="5325862at2759"/>
<feature type="region of interest" description="Disordered" evidence="1">
    <location>
        <begin position="1"/>
        <end position="69"/>
    </location>
</feature>
<reference evidence="3" key="1">
    <citation type="journal article" date="2015" name="Genome Announc.">
        <title>Draft whole-genome sequence of the biocontrol agent Trichoderma harzianum T6776.</title>
        <authorList>
            <person name="Baroncelli R."/>
            <person name="Piaggeschi G."/>
            <person name="Fiorini L."/>
            <person name="Bertolini E."/>
            <person name="Zapparata A."/>
            <person name="Pe M.E."/>
            <person name="Sarrocco S."/>
            <person name="Vannacci G."/>
        </authorList>
    </citation>
    <scope>NUCLEOTIDE SEQUENCE [LARGE SCALE GENOMIC DNA]</scope>
    <source>
        <strain evidence="3">T6776</strain>
    </source>
</reference>
<evidence type="ECO:0000313" key="2">
    <source>
        <dbReference type="EMBL" id="KKP07446.1"/>
    </source>
</evidence>
<protein>
    <submittedName>
        <fullName evidence="2">Uncharacterized protein</fullName>
    </submittedName>
</protein>
<dbReference type="Proteomes" id="UP000034112">
    <property type="component" value="Unassembled WGS sequence"/>
</dbReference>
<organism evidence="2 3">
    <name type="scientific">Trichoderma harzianum</name>
    <name type="common">Hypocrea lixii</name>
    <dbReference type="NCBI Taxonomy" id="5544"/>
    <lineage>
        <taxon>Eukaryota</taxon>
        <taxon>Fungi</taxon>
        <taxon>Dikarya</taxon>
        <taxon>Ascomycota</taxon>
        <taxon>Pezizomycotina</taxon>
        <taxon>Sordariomycetes</taxon>
        <taxon>Hypocreomycetidae</taxon>
        <taxon>Hypocreales</taxon>
        <taxon>Hypocreaceae</taxon>
        <taxon>Trichoderma</taxon>
    </lineage>
</organism>
<accession>A0A0F9XRX7</accession>